<dbReference type="PANTHER" id="PTHR10000">
    <property type="entry name" value="PHOSPHOSERINE PHOSPHATASE"/>
    <property type="match status" value="1"/>
</dbReference>
<gene>
    <name evidence="4" type="ORF">GCM10011403_07190</name>
</gene>
<dbReference type="InterPro" id="IPR006381">
    <property type="entry name" value="HAD-SF-IIB-MPGP"/>
</dbReference>
<name>A0A917LQV9_9GAMM</name>
<evidence type="ECO:0000256" key="3">
    <source>
        <dbReference type="ARBA" id="ARBA00022842"/>
    </source>
</evidence>
<keyword evidence="3" id="KW-0460">Magnesium</keyword>
<dbReference type="Proteomes" id="UP000627715">
    <property type="component" value="Unassembled WGS sequence"/>
</dbReference>
<dbReference type="NCBIfam" id="TIGR01484">
    <property type="entry name" value="HAD-SF-IIB"/>
    <property type="match status" value="1"/>
</dbReference>
<reference evidence="4" key="1">
    <citation type="journal article" date="2014" name="Int. J. Syst. Evol. Microbiol.">
        <title>Complete genome sequence of Corynebacterium casei LMG S-19264T (=DSM 44701T), isolated from a smear-ripened cheese.</title>
        <authorList>
            <consortium name="US DOE Joint Genome Institute (JGI-PGF)"/>
            <person name="Walter F."/>
            <person name="Albersmeier A."/>
            <person name="Kalinowski J."/>
            <person name="Ruckert C."/>
        </authorList>
    </citation>
    <scope>NUCLEOTIDE SEQUENCE</scope>
    <source>
        <strain evidence="4">CGMCC 1.15425</strain>
    </source>
</reference>
<dbReference type="InterPro" id="IPR036412">
    <property type="entry name" value="HAD-like_sf"/>
</dbReference>
<dbReference type="InterPro" id="IPR006379">
    <property type="entry name" value="HAD-SF_hydro_IIB"/>
</dbReference>
<dbReference type="GO" id="GO:0005829">
    <property type="term" value="C:cytosol"/>
    <property type="evidence" value="ECO:0007669"/>
    <property type="project" value="TreeGrafter"/>
</dbReference>
<dbReference type="InterPro" id="IPR023214">
    <property type="entry name" value="HAD_sf"/>
</dbReference>
<accession>A0A917LQV9</accession>
<evidence type="ECO:0000313" key="4">
    <source>
        <dbReference type="EMBL" id="GGG52602.1"/>
    </source>
</evidence>
<dbReference type="RefSeq" id="WP_082866701.1">
    <property type="nucleotide sequence ID" value="NZ_BMIY01000003.1"/>
</dbReference>
<dbReference type="OrthoDB" id="193379at2"/>
<dbReference type="SFLD" id="SFLDS00003">
    <property type="entry name" value="Haloacid_Dehalogenase"/>
    <property type="match status" value="1"/>
</dbReference>
<keyword evidence="2" id="KW-0378">Hydrolase</keyword>
<organism evidence="4 5">
    <name type="scientific">Pseudohongiella nitratireducens</name>
    <dbReference type="NCBI Taxonomy" id="1768907"/>
    <lineage>
        <taxon>Bacteria</taxon>
        <taxon>Pseudomonadati</taxon>
        <taxon>Pseudomonadota</taxon>
        <taxon>Gammaproteobacteria</taxon>
        <taxon>Pseudomonadales</taxon>
        <taxon>Pseudohongiellaceae</taxon>
        <taxon>Pseudohongiella</taxon>
    </lineage>
</organism>
<dbReference type="Gene3D" id="3.30.980.20">
    <property type="entry name" value="Putative mannosyl-3-phosphoglycerate phosphatase, domain 2"/>
    <property type="match status" value="1"/>
</dbReference>
<dbReference type="AlphaFoldDB" id="A0A917LQV9"/>
<dbReference type="SUPFAM" id="SSF56784">
    <property type="entry name" value="HAD-like"/>
    <property type="match status" value="1"/>
</dbReference>
<evidence type="ECO:0000313" key="5">
    <source>
        <dbReference type="Proteomes" id="UP000627715"/>
    </source>
</evidence>
<dbReference type="GO" id="GO:0050531">
    <property type="term" value="F:mannosyl-3-phosphoglycerate phosphatase activity"/>
    <property type="evidence" value="ECO:0007669"/>
    <property type="project" value="InterPro"/>
</dbReference>
<dbReference type="PANTHER" id="PTHR10000:SF8">
    <property type="entry name" value="HAD SUPERFAMILY HYDROLASE-LIKE, TYPE 3"/>
    <property type="match status" value="1"/>
</dbReference>
<proteinExistence type="predicted"/>
<sequence length="299" mass="33210">MMDSSWLVFTDLDGTLIDHYSYQADAALIAVRALQARQVSIVFNTSKTVDECESLATRLAIAAPFIVENGSAIYLPKYRHSRPAALEIVQRDSASHPRRAIVENTGRYWCIQLGASHTEITAALSELTPHFQFKPLSQSSLEDICELTGLSMSQATRARKRQFSEPLIWQDSQPALDRFRLALSARGLTLLKGGRFYHVLGQTDKGIALEYFKQMHEREHRGKKVTTVALGDSYNDIDMLGAADIPVWIRSPAHDVPTAKHLTTSRVSQLTGPAGWHESIFALIAEQSANHPNAPSTEK</sequence>
<dbReference type="Pfam" id="PF08282">
    <property type="entry name" value="Hydrolase_3"/>
    <property type="match status" value="1"/>
</dbReference>
<comment type="caution">
    <text evidence="4">The sequence shown here is derived from an EMBL/GenBank/DDBJ whole genome shotgun (WGS) entry which is preliminary data.</text>
</comment>
<keyword evidence="1" id="KW-0479">Metal-binding</keyword>
<dbReference type="GO" id="GO:0000287">
    <property type="term" value="F:magnesium ion binding"/>
    <property type="evidence" value="ECO:0007669"/>
    <property type="project" value="UniProtKB-ARBA"/>
</dbReference>
<dbReference type="EMBL" id="BMIY01000003">
    <property type="protein sequence ID" value="GGG52602.1"/>
    <property type="molecule type" value="Genomic_DNA"/>
</dbReference>
<evidence type="ECO:0000256" key="2">
    <source>
        <dbReference type="ARBA" id="ARBA00022801"/>
    </source>
</evidence>
<reference evidence="4" key="2">
    <citation type="submission" date="2020-09" db="EMBL/GenBank/DDBJ databases">
        <authorList>
            <person name="Sun Q."/>
            <person name="Zhou Y."/>
        </authorList>
    </citation>
    <scope>NUCLEOTIDE SEQUENCE</scope>
    <source>
        <strain evidence="4">CGMCC 1.15425</strain>
    </source>
</reference>
<dbReference type="SFLD" id="SFLDG01142">
    <property type="entry name" value="C2.B.2:_Mannosyl-3-phosphoglyc"/>
    <property type="match status" value="1"/>
</dbReference>
<dbReference type="NCBIfam" id="TIGR01486">
    <property type="entry name" value="HAD-SF-IIB-MPGP"/>
    <property type="match status" value="1"/>
</dbReference>
<dbReference type="Gene3D" id="3.40.50.1000">
    <property type="entry name" value="HAD superfamily/HAD-like"/>
    <property type="match status" value="1"/>
</dbReference>
<keyword evidence="5" id="KW-1185">Reference proteome</keyword>
<protein>
    <submittedName>
        <fullName evidence="4">Mannosyl-3-phosphoglycerate phosphatase</fullName>
    </submittedName>
</protein>
<dbReference type="GO" id="GO:0051479">
    <property type="term" value="P:mannosylglycerate biosynthetic process"/>
    <property type="evidence" value="ECO:0007669"/>
    <property type="project" value="InterPro"/>
</dbReference>
<dbReference type="SFLD" id="SFLDG01140">
    <property type="entry name" value="C2.B:_Phosphomannomutase_and_P"/>
    <property type="match status" value="1"/>
</dbReference>
<evidence type="ECO:0000256" key="1">
    <source>
        <dbReference type="ARBA" id="ARBA00022723"/>
    </source>
</evidence>